<dbReference type="EMBL" id="JANBVO010000009">
    <property type="protein sequence ID" value="KAJ9150019.1"/>
    <property type="molecule type" value="Genomic_DNA"/>
</dbReference>
<name>A0AA38VGH0_9PEZI</name>
<comment type="caution">
    <text evidence="8">The sequence shown here is derived from an EMBL/GenBank/DDBJ whole genome shotgun (WGS) entry which is preliminary data.</text>
</comment>
<keyword evidence="3" id="KW-0274">FAD</keyword>
<evidence type="ECO:0000256" key="2">
    <source>
        <dbReference type="ARBA" id="ARBA00022630"/>
    </source>
</evidence>
<dbReference type="InterPro" id="IPR003953">
    <property type="entry name" value="FAD-dep_OxRdtase_2_FAD-bd"/>
</dbReference>
<evidence type="ECO:0000313" key="9">
    <source>
        <dbReference type="Proteomes" id="UP001174694"/>
    </source>
</evidence>
<accession>A0AA38VGH0</accession>
<dbReference type="InterPro" id="IPR002938">
    <property type="entry name" value="FAD-bd"/>
</dbReference>
<evidence type="ECO:0000256" key="5">
    <source>
        <dbReference type="ARBA" id="ARBA00023033"/>
    </source>
</evidence>
<dbReference type="SUPFAM" id="SSF54373">
    <property type="entry name" value="FAD-linked reductases, C-terminal domain"/>
    <property type="match status" value="1"/>
</dbReference>
<comment type="similarity">
    <text evidence="1">Belongs to the paxM FAD-dependent monooxygenase family.</text>
</comment>
<organism evidence="8 9">
    <name type="scientific">Pleurostoma richardsiae</name>
    <dbReference type="NCBI Taxonomy" id="41990"/>
    <lineage>
        <taxon>Eukaryota</taxon>
        <taxon>Fungi</taxon>
        <taxon>Dikarya</taxon>
        <taxon>Ascomycota</taxon>
        <taxon>Pezizomycotina</taxon>
        <taxon>Sordariomycetes</taxon>
        <taxon>Sordariomycetidae</taxon>
        <taxon>Calosphaeriales</taxon>
        <taxon>Pleurostomataceae</taxon>
        <taxon>Pleurostoma</taxon>
    </lineage>
</organism>
<evidence type="ECO:0000256" key="4">
    <source>
        <dbReference type="ARBA" id="ARBA00023002"/>
    </source>
</evidence>
<dbReference type="Pfam" id="PF01494">
    <property type="entry name" value="FAD_binding_3"/>
    <property type="match status" value="1"/>
</dbReference>
<sequence>MTISDLHVIVVGAGFAGLTAAIECRLRGMKATLLESYPTSRNYGDILDFSPNGGLHFERWDGGQVARELMEVCLNDTDQFEYFKYDGTKVLEEPFLLKKEHYYRLLGGHRGEMHEIVCNYAARIGVKMRFGEKVVQYIDNEEEVGVLTEAGKKYVGDVVVASDGPKSLGRTQILGLPETKVNSGYAIYRAHCKITEDHRKHPLIGPLCRESPNFTGMWVGKDLHMIIYTWKGGKDMAWVLTHKDEADISESWSFPGRINDALAYLEEGKFADVCKEVVRHTPEDKIIDYKLVWREAITTWLGKSKRSLVIGDAAHCHLPTSAQGGCQAVEDGVVLAICLEKANGDVPLALQVFERIRFNRSHILHQSSITARDDMHMIDWESDFILEHPEILNIPRMAWVIDFDAKDDAERHFDQLAADVKGGKKGTIEELSLPATGTFGLDARRYFDNDAPSPGNVAANTEAVAASASA</sequence>
<evidence type="ECO:0000259" key="7">
    <source>
        <dbReference type="Pfam" id="PF01494"/>
    </source>
</evidence>
<feature type="domain" description="FAD-binding" evidence="7">
    <location>
        <begin position="113"/>
        <end position="339"/>
    </location>
</feature>
<protein>
    <submittedName>
        <fullName evidence="8">Salicylate hydroxylase</fullName>
    </submittedName>
</protein>
<dbReference type="PANTHER" id="PTHR13789:SF236">
    <property type="entry name" value="MONOOXYGENASE, PUTATIVE (AFU_ORTHOLOGUE AFUA_6G12060)-RELATED"/>
    <property type="match status" value="1"/>
</dbReference>
<evidence type="ECO:0000256" key="1">
    <source>
        <dbReference type="ARBA" id="ARBA00007992"/>
    </source>
</evidence>
<keyword evidence="4" id="KW-0560">Oxidoreductase</keyword>
<dbReference type="AlphaFoldDB" id="A0AA38VGH0"/>
<dbReference type="Proteomes" id="UP001174694">
    <property type="component" value="Unassembled WGS sequence"/>
</dbReference>
<dbReference type="Gene3D" id="3.50.50.60">
    <property type="entry name" value="FAD/NAD(P)-binding domain"/>
    <property type="match status" value="1"/>
</dbReference>
<dbReference type="GO" id="GO:0071949">
    <property type="term" value="F:FAD binding"/>
    <property type="evidence" value="ECO:0007669"/>
    <property type="project" value="InterPro"/>
</dbReference>
<proteinExistence type="inferred from homology"/>
<dbReference type="PANTHER" id="PTHR13789">
    <property type="entry name" value="MONOOXYGENASE"/>
    <property type="match status" value="1"/>
</dbReference>
<keyword evidence="5" id="KW-0503">Monooxygenase</keyword>
<keyword evidence="2" id="KW-0285">Flavoprotein</keyword>
<evidence type="ECO:0000256" key="3">
    <source>
        <dbReference type="ARBA" id="ARBA00022827"/>
    </source>
</evidence>
<reference evidence="8" key="1">
    <citation type="submission" date="2022-07" db="EMBL/GenBank/DDBJ databases">
        <title>Fungi with potential for degradation of polypropylene.</title>
        <authorList>
            <person name="Gostincar C."/>
        </authorList>
    </citation>
    <scope>NUCLEOTIDE SEQUENCE</scope>
    <source>
        <strain evidence="8">EXF-13308</strain>
    </source>
</reference>
<dbReference type="GO" id="GO:0004497">
    <property type="term" value="F:monooxygenase activity"/>
    <property type="evidence" value="ECO:0007669"/>
    <property type="project" value="UniProtKB-KW"/>
</dbReference>
<dbReference type="Pfam" id="PF00890">
    <property type="entry name" value="FAD_binding_2"/>
    <property type="match status" value="1"/>
</dbReference>
<evidence type="ECO:0000313" key="8">
    <source>
        <dbReference type="EMBL" id="KAJ9150019.1"/>
    </source>
</evidence>
<gene>
    <name evidence="8" type="ORF">NKR23_g4144</name>
</gene>
<dbReference type="InterPro" id="IPR050493">
    <property type="entry name" value="FAD-dep_Monooxygenase_BioMet"/>
</dbReference>
<dbReference type="SUPFAM" id="SSF51905">
    <property type="entry name" value="FAD/NAD(P)-binding domain"/>
    <property type="match status" value="1"/>
</dbReference>
<evidence type="ECO:0000259" key="6">
    <source>
        <dbReference type="Pfam" id="PF00890"/>
    </source>
</evidence>
<dbReference type="PRINTS" id="PR00420">
    <property type="entry name" value="RNGMNOXGNASE"/>
</dbReference>
<dbReference type="InterPro" id="IPR036188">
    <property type="entry name" value="FAD/NAD-bd_sf"/>
</dbReference>
<feature type="domain" description="FAD-dependent oxidoreductase 2 FAD-binding" evidence="6">
    <location>
        <begin position="7"/>
        <end position="37"/>
    </location>
</feature>
<keyword evidence="9" id="KW-1185">Reference proteome</keyword>